<feature type="disulfide bond" evidence="2">
    <location>
        <begin position="150"/>
        <end position="174"/>
    </location>
</feature>
<evidence type="ECO:0000256" key="2">
    <source>
        <dbReference type="PIRSR" id="PIRSR637460-2"/>
    </source>
</evidence>
<dbReference type="GO" id="GO:0019433">
    <property type="term" value="P:triglyceride catabolic process"/>
    <property type="evidence" value="ECO:0007669"/>
    <property type="project" value="TreeGrafter"/>
</dbReference>
<sequence>MDFPRRPGTERGTRHLLGGPLGHRAAHRRPSSARAPPLRRLRAGGGRRVAGDAVNLPTTARRRRTAPTILLTSLLAGVLAGSLLTGCSADDPGTRDEPDARAVSPSATLPGSDGPDPASTPEPGRYPTYVAIGDSFTAAPLAGPTADQQCLRSAQNYPAQVAEALGAELTDVSCTGADTSALVGAQRVLQGGVVPPQFDALGPDTRLVTIGIGGNDFDIYSLLTGSCVQAAQRDPDGAPCRSELGAEGVAELRKNIRTVGERLVAVVEGVRQRAPRAEVVVVGYPEIVPGDATCPDLLPLATGDVPFAATMAELLADVQERAAKRADVAYVDTYAASDGHDVCSEDPWINGRVTSAATALAYHPLKVGQEAVAGLVLEQLADR</sequence>
<reference evidence="5 6" key="1">
    <citation type="submission" date="2019-10" db="EMBL/GenBank/DDBJ databases">
        <title>Nocardioides novel species isolated from the excrement of Marmot.</title>
        <authorList>
            <person name="Zhang G."/>
        </authorList>
    </citation>
    <scope>NUCLEOTIDE SEQUENCE [LARGE SCALE GENOMIC DNA]</scope>
    <source>
        <strain evidence="6">zg-579</strain>
    </source>
</reference>
<dbReference type="SUPFAM" id="SSF52266">
    <property type="entry name" value="SGNH hydrolase"/>
    <property type="match status" value="1"/>
</dbReference>
<feature type="active site" evidence="1">
    <location>
        <position position="363"/>
    </location>
</feature>
<dbReference type="GO" id="GO:0004806">
    <property type="term" value="F:triacylglycerol lipase activity"/>
    <property type="evidence" value="ECO:0007669"/>
    <property type="project" value="TreeGrafter"/>
</dbReference>
<dbReference type="InterPro" id="IPR037460">
    <property type="entry name" value="SEST-like"/>
</dbReference>
<dbReference type="InterPro" id="IPR013830">
    <property type="entry name" value="SGNH_hydro"/>
</dbReference>
<feature type="domain" description="SGNH hydrolase-type esterase" evidence="4">
    <location>
        <begin position="131"/>
        <end position="370"/>
    </location>
</feature>
<dbReference type="Gene3D" id="3.40.50.1110">
    <property type="entry name" value="SGNH hydrolase"/>
    <property type="match status" value="1"/>
</dbReference>
<dbReference type="PANTHER" id="PTHR37981:SF1">
    <property type="entry name" value="SGNH HYDROLASE-TYPE ESTERASE DOMAIN-CONTAINING PROTEIN"/>
    <property type="match status" value="1"/>
</dbReference>
<protein>
    <submittedName>
        <fullName evidence="5">SGNH/GDSL hydrolase family protein</fullName>
    </submittedName>
</protein>
<dbReference type="CDD" id="cd01823">
    <property type="entry name" value="SEST_like"/>
    <property type="match status" value="1"/>
</dbReference>
<keyword evidence="2" id="KW-1015">Disulfide bond</keyword>
<gene>
    <name evidence="5" type="ORF">GGQ22_16795</name>
</gene>
<dbReference type="EMBL" id="WLCI01000018">
    <property type="protein sequence ID" value="MTB96736.1"/>
    <property type="molecule type" value="Genomic_DNA"/>
</dbReference>
<accession>A0A6I3JEU2</accession>
<evidence type="ECO:0000256" key="1">
    <source>
        <dbReference type="PIRSR" id="PIRSR637460-1"/>
    </source>
</evidence>
<dbReference type="InterPro" id="IPR036514">
    <property type="entry name" value="SGNH_hydro_sf"/>
</dbReference>
<comment type="caution">
    <text evidence="5">The sequence shown here is derived from an EMBL/GenBank/DDBJ whole genome shotgun (WGS) entry which is preliminary data.</text>
</comment>
<dbReference type="PANTHER" id="PTHR37981">
    <property type="entry name" value="LIPASE 2"/>
    <property type="match status" value="1"/>
</dbReference>
<evidence type="ECO:0000313" key="6">
    <source>
        <dbReference type="Proteomes" id="UP000433406"/>
    </source>
</evidence>
<name>A0A6I3JEU2_9ACTN</name>
<evidence type="ECO:0000256" key="3">
    <source>
        <dbReference type="SAM" id="MobiDB-lite"/>
    </source>
</evidence>
<organism evidence="5 6">
    <name type="scientific">Nocardioides marmotae</name>
    <dbReference type="NCBI Taxonomy" id="2663857"/>
    <lineage>
        <taxon>Bacteria</taxon>
        <taxon>Bacillati</taxon>
        <taxon>Actinomycetota</taxon>
        <taxon>Actinomycetes</taxon>
        <taxon>Propionibacteriales</taxon>
        <taxon>Nocardioidaceae</taxon>
        <taxon>Nocardioides</taxon>
    </lineage>
</organism>
<feature type="compositionally biased region" description="Basic residues" evidence="3">
    <location>
        <begin position="24"/>
        <end position="42"/>
    </location>
</feature>
<keyword evidence="6" id="KW-1185">Reference proteome</keyword>
<proteinExistence type="predicted"/>
<evidence type="ECO:0000259" key="4">
    <source>
        <dbReference type="Pfam" id="PF13472"/>
    </source>
</evidence>
<feature type="region of interest" description="Disordered" evidence="3">
    <location>
        <begin position="89"/>
        <end position="127"/>
    </location>
</feature>
<dbReference type="AlphaFoldDB" id="A0A6I3JEU2"/>
<feature type="active site" description="Nucleophile" evidence="1">
    <location>
        <position position="135"/>
    </location>
</feature>
<feature type="disulfide bond" evidence="2">
    <location>
        <begin position="227"/>
        <end position="240"/>
    </location>
</feature>
<feature type="compositionally biased region" description="Basic and acidic residues" evidence="3">
    <location>
        <begin position="1"/>
        <end position="13"/>
    </location>
</feature>
<feature type="region of interest" description="Disordered" evidence="3">
    <location>
        <begin position="1"/>
        <end position="60"/>
    </location>
</feature>
<keyword evidence="5" id="KW-0378">Hydrolase</keyword>
<feature type="disulfide bond" evidence="2">
    <location>
        <begin position="294"/>
        <end position="343"/>
    </location>
</feature>
<dbReference type="Pfam" id="PF13472">
    <property type="entry name" value="Lipase_GDSL_2"/>
    <property type="match status" value="1"/>
</dbReference>
<dbReference type="Proteomes" id="UP000433406">
    <property type="component" value="Unassembled WGS sequence"/>
</dbReference>
<evidence type="ECO:0000313" key="5">
    <source>
        <dbReference type="EMBL" id="MTB96736.1"/>
    </source>
</evidence>